<evidence type="ECO:0000313" key="2">
    <source>
        <dbReference type="Proteomes" id="UP000297714"/>
    </source>
</evidence>
<dbReference type="AlphaFoldDB" id="A0A4Z0Y8Z0"/>
<evidence type="ECO:0000313" key="1">
    <source>
        <dbReference type="EMBL" id="TGJ75420.1"/>
    </source>
</evidence>
<protein>
    <submittedName>
        <fullName evidence="1">Phage-like element PBSX protein XkdM</fullName>
    </submittedName>
</protein>
<dbReference type="Proteomes" id="UP000297714">
    <property type="component" value="Unassembled WGS sequence"/>
</dbReference>
<gene>
    <name evidence="1" type="primary">xkdM_2</name>
    <name evidence="1" type="ORF">CAGA_24440</name>
</gene>
<dbReference type="EMBL" id="SRMQ01000018">
    <property type="protein sequence ID" value="TGJ75420.1"/>
    <property type="molecule type" value="Genomic_DNA"/>
</dbReference>
<dbReference type="OrthoDB" id="1697482at2"/>
<dbReference type="Gene3D" id="2.30.110.40">
    <property type="entry name" value="Phage tail tube protein"/>
    <property type="match status" value="1"/>
</dbReference>
<reference evidence="1 2" key="1">
    <citation type="submission" date="2019-04" db="EMBL/GenBank/DDBJ databases">
        <authorList>
            <person name="Poehlein A."/>
            <person name="Bengelsdorf F.R."/>
            <person name="Duerre P."/>
            <person name="Daniel R."/>
        </authorList>
    </citation>
    <scope>NUCLEOTIDE SEQUENCE [LARGE SCALE GENOMIC DNA]</scope>
    <source>
        <strain evidence="1 2">BS-1</strain>
    </source>
</reference>
<dbReference type="SUPFAM" id="SSF69279">
    <property type="entry name" value="Phage tail proteins"/>
    <property type="match status" value="1"/>
</dbReference>
<keyword evidence="2" id="KW-1185">Reference proteome</keyword>
<organism evidence="1 2">
    <name type="scientific">Caproiciproducens galactitolivorans</name>
    <dbReference type="NCBI Taxonomy" id="642589"/>
    <lineage>
        <taxon>Bacteria</taxon>
        <taxon>Bacillati</taxon>
        <taxon>Bacillota</taxon>
        <taxon>Clostridia</taxon>
        <taxon>Eubacteriales</taxon>
        <taxon>Acutalibacteraceae</taxon>
        <taxon>Caproiciproducens</taxon>
    </lineage>
</organism>
<sequence>MDNAKRIISGTWGEVWLDGEYVSECYGCKLAVKVNKEKVQLAGKMAVDNKVTNIELTGSLKLHKCSSRMARLIGEKIKSGQDVRFTIISKLADPDAYGAERVCVTGVSFDDLTLADWEVGKNGSVEAPFTYTDYSFLDLIPEV</sequence>
<dbReference type="Pfam" id="PF09393">
    <property type="entry name" value="DUF2001"/>
    <property type="match status" value="1"/>
</dbReference>
<comment type="caution">
    <text evidence="1">The sequence shown here is derived from an EMBL/GenBank/DDBJ whole genome shotgun (WGS) entry which is preliminary data.</text>
</comment>
<name>A0A4Z0Y8Z0_9FIRM</name>
<dbReference type="InterPro" id="IPR018989">
    <property type="entry name" value="DUF2001"/>
</dbReference>
<accession>A0A4Z0Y8Z0</accession>
<dbReference type="InterPro" id="IPR038628">
    <property type="entry name" value="XkdM-like_sf"/>
</dbReference>
<dbReference type="RefSeq" id="WP_135661144.1">
    <property type="nucleotide sequence ID" value="NZ_JAJUFJ010000021.1"/>
</dbReference>
<proteinExistence type="predicted"/>